<dbReference type="PANTHER" id="PTHR32097">
    <property type="entry name" value="CAMP-BINDING PROTEIN 1-RELATED"/>
    <property type="match status" value="1"/>
</dbReference>
<dbReference type="Pfam" id="PF02342">
    <property type="entry name" value="TerD"/>
    <property type="match status" value="1"/>
</dbReference>
<evidence type="ECO:0000256" key="1">
    <source>
        <dbReference type="ARBA" id="ARBA00022686"/>
    </source>
</evidence>
<reference evidence="3 4" key="1">
    <citation type="submission" date="2017-02" db="EMBL/GenBank/DDBJ databases">
        <title>Draft genome sequence of Moraxella lincolnii CCUG 9405T type strain.</title>
        <authorList>
            <person name="Salva-Serra F."/>
            <person name="Engstrom-Jakobsson H."/>
            <person name="Thorell K."/>
            <person name="Jaen-Luchoro D."/>
            <person name="Gonzales-Siles L."/>
            <person name="Karlsson R."/>
            <person name="Yazdan S."/>
            <person name="Boulund F."/>
            <person name="Johnning A."/>
            <person name="Engstrand L."/>
            <person name="Kristiansson E."/>
            <person name="Moore E."/>
        </authorList>
    </citation>
    <scope>NUCLEOTIDE SEQUENCE [LARGE SCALE GENOMIC DNA]</scope>
    <source>
        <strain evidence="3 4">CCUG 9405</strain>
    </source>
</reference>
<dbReference type="InterPro" id="IPR003325">
    <property type="entry name" value="TerD"/>
</dbReference>
<dbReference type="STRING" id="90241.B0682_03320"/>
<dbReference type="OrthoDB" id="6647719at2"/>
<dbReference type="PANTHER" id="PTHR32097:SF17">
    <property type="entry name" value="CAMP-BINDING PROTEIN 1-RELATED"/>
    <property type="match status" value="1"/>
</dbReference>
<dbReference type="RefSeq" id="WP_158077851.1">
    <property type="nucleotide sequence ID" value="NZ_CP147511.1"/>
</dbReference>
<comment type="caution">
    <text evidence="3">The sequence shown here is derived from an EMBL/GenBank/DDBJ whole genome shotgun (WGS) entry which is preliminary data.</text>
</comment>
<dbReference type="AlphaFoldDB" id="A0A1T0CH63"/>
<dbReference type="GO" id="GO:0046690">
    <property type="term" value="P:response to tellurium ion"/>
    <property type="evidence" value="ECO:0007669"/>
    <property type="project" value="UniProtKB-KW"/>
</dbReference>
<dbReference type="Gene3D" id="2.60.60.30">
    <property type="entry name" value="sav2460 like domains"/>
    <property type="match status" value="1"/>
</dbReference>
<evidence type="ECO:0000313" key="4">
    <source>
        <dbReference type="Proteomes" id="UP000191094"/>
    </source>
</evidence>
<accession>A0A1T0CH63</accession>
<gene>
    <name evidence="3" type="ORF">B0682_03320</name>
</gene>
<evidence type="ECO:0000259" key="2">
    <source>
        <dbReference type="Pfam" id="PF02342"/>
    </source>
</evidence>
<proteinExistence type="predicted"/>
<name>A0A1T0CH63_9GAMM</name>
<protein>
    <recommendedName>
        <fullName evidence="2">TerD domain-containing protein</fullName>
    </recommendedName>
</protein>
<organism evidence="3 4">
    <name type="scientific">Lwoffella lincolnii</name>
    <dbReference type="NCBI Taxonomy" id="90241"/>
    <lineage>
        <taxon>Bacteria</taxon>
        <taxon>Pseudomonadati</taxon>
        <taxon>Pseudomonadota</taxon>
        <taxon>Gammaproteobacteria</taxon>
        <taxon>Moraxellales</taxon>
        <taxon>Moraxellaceae</taxon>
        <taxon>Lwoffella</taxon>
    </lineage>
</organism>
<keyword evidence="1" id="KW-0778">Tellurium resistance</keyword>
<dbReference type="Proteomes" id="UP000191094">
    <property type="component" value="Unassembled WGS sequence"/>
</dbReference>
<dbReference type="EMBL" id="MUYT01000004">
    <property type="protein sequence ID" value="OOS21688.1"/>
    <property type="molecule type" value="Genomic_DNA"/>
</dbReference>
<dbReference type="InterPro" id="IPR051324">
    <property type="entry name" value="Stress/Tellurium_Resist"/>
</dbReference>
<keyword evidence="4" id="KW-1185">Reference proteome</keyword>
<feature type="domain" description="TerD" evidence="2">
    <location>
        <begin position="61"/>
        <end position="206"/>
    </location>
</feature>
<dbReference type="CDD" id="cd06974">
    <property type="entry name" value="TerD_like"/>
    <property type="match status" value="1"/>
</dbReference>
<evidence type="ECO:0000313" key="3">
    <source>
        <dbReference type="EMBL" id="OOS21688.1"/>
    </source>
</evidence>
<sequence>MMRQPNLNVFSKSLQNDDPKGHVLKDDICLSNAQYALPIYFTLDYQRTFVNKSGLIHQIKKTSVPLDIDLHAFLYDDAGQLVEMVWYKNLRDISQNIRHHGDERLGKKKPISTDSTLQTDATQQTDELESIEMRLQHLPTHIRHITLTASTFNHAPLNAVSEGSIHLQDSMGSTLQHIDLTALPHDSHTLWVATLSRHGFDWRLKLHHTHINNGDNPLSEMMAKLPKNHDAKNLATLLGQWLFKT</sequence>